<dbReference type="AlphaFoldDB" id="A0A085TYW7"/>
<dbReference type="Pfam" id="PF11391">
    <property type="entry name" value="DUF2798"/>
    <property type="match status" value="1"/>
</dbReference>
<feature type="transmembrane region" description="Helical" evidence="1">
    <location>
        <begin position="41"/>
        <end position="64"/>
    </location>
</feature>
<keyword evidence="3" id="KW-1185">Reference proteome</keyword>
<comment type="caution">
    <text evidence="2">The sequence shown here is derived from an EMBL/GenBank/DDBJ whole genome shotgun (WGS) entry which is preliminary data.</text>
</comment>
<dbReference type="eggNOG" id="ENOG50313AU">
    <property type="taxonomic scope" value="Bacteria"/>
</dbReference>
<reference evidence="3" key="1">
    <citation type="submission" date="2013-04" db="EMBL/GenBank/DDBJ databases">
        <title>Thioclava sp. 13D2W-2 Genome Sequencing.</title>
        <authorList>
            <person name="Lai Q."/>
            <person name="Li G."/>
            <person name="Shao Z."/>
        </authorList>
    </citation>
    <scope>NUCLEOTIDE SEQUENCE [LARGE SCALE GENOMIC DNA]</scope>
    <source>
        <strain evidence="3">13D2W-2</strain>
    </source>
</reference>
<dbReference type="PATRIC" id="fig|1317124.6.peg.969"/>
<name>A0A085TYW7_9RHOB</name>
<accession>A0A085TYW7</accession>
<dbReference type="PROSITE" id="PS51257">
    <property type="entry name" value="PROKAR_LIPOPROTEIN"/>
    <property type="match status" value="1"/>
</dbReference>
<evidence type="ECO:0000313" key="3">
    <source>
        <dbReference type="Proteomes" id="UP000028607"/>
    </source>
</evidence>
<gene>
    <name evidence="2" type="ORF">DW2_04775</name>
</gene>
<proteinExistence type="predicted"/>
<keyword evidence="1" id="KW-1133">Transmembrane helix</keyword>
<dbReference type="OrthoDB" id="7159403at2"/>
<organism evidence="2 3">
    <name type="scientific">Thioclava atlantica</name>
    <dbReference type="NCBI Taxonomy" id="1317124"/>
    <lineage>
        <taxon>Bacteria</taxon>
        <taxon>Pseudomonadati</taxon>
        <taxon>Pseudomonadota</taxon>
        <taxon>Alphaproteobacteria</taxon>
        <taxon>Rhodobacterales</taxon>
        <taxon>Paracoccaceae</taxon>
        <taxon>Thioclava</taxon>
    </lineage>
</organism>
<evidence type="ECO:0008006" key="4">
    <source>
        <dbReference type="Google" id="ProtNLM"/>
    </source>
</evidence>
<evidence type="ECO:0000313" key="2">
    <source>
        <dbReference type="EMBL" id="KFE35914.1"/>
    </source>
</evidence>
<protein>
    <recommendedName>
        <fullName evidence="4">DUF2798 domain-containing protein</fullName>
    </recommendedName>
</protein>
<keyword evidence="1" id="KW-0812">Transmembrane</keyword>
<dbReference type="Proteomes" id="UP000028607">
    <property type="component" value="Unassembled WGS sequence"/>
</dbReference>
<evidence type="ECO:0000256" key="1">
    <source>
        <dbReference type="SAM" id="Phobius"/>
    </source>
</evidence>
<keyword evidence="1" id="KW-0472">Membrane</keyword>
<dbReference type="InterPro" id="IPR021529">
    <property type="entry name" value="DUF2798"/>
</dbReference>
<dbReference type="RefSeq" id="WP_038144188.1">
    <property type="nucleotide sequence ID" value="NZ_AQRC01000003.1"/>
</dbReference>
<dbReference type="EMBL" id="AQRC01000003">
    <property type="protein sequence ID" value="KFE35914.1"/>
    <property type="molecule type" value="Genomic_DNA"/>
</dbReference>
<sequence length="75" mass="8316">MIPARYAHLVFSFFLSCIMSLLVSGIATLRLTGLSADFHVLWVSAWLSSWMFSYPAVLLVAPIARRATAKVTRAD</sequence>
<reference evidence="2 3" key="2">
    <citation type="journal article" date="2015" name="Antonie Van Leeuwenhoek">
        <title>Thioclava indica sp. nov., isolated from surface seawater of the Indian Ocean.</title>
        <authorList>
            <person name="Liu Y."/>
            <person name="Lai Q."/>
            <person name="Du J."/>
            <person name="Xu H."/>
            <person name="Jiang L."/>
            <person name="Shao Z."/>
        </authorList>
    </citation>
    <scope>NUCLEOTIDE SEQUENCE [LARGE SCALE GENOMIC DNA]</scope>
    <source>
        <strain evidence="2 3">13D2W-2</strain>
    </source>
</reference>
<feature type="transmembrane region" description="Helical" evidence="1">
    <location>
        <begin position="7"/>
        <end position="29"/>
    </location>
</feature>